<gene>
    <name evidence="2" type="ORF">DMAD_10567</name>
</gene>
<sequence length="82" mass="9356">MKMILLLLALTSLMALLMAQECNLPCNRRIEYLCGTTVRGGSEIECTFRNPCEMDRHACQKREVWRKVSTGRCTRDSDACGR</sequence>
<name>A0AAU9FA08_DROMD</name>
<organism evidence="2 3">
    <name type="scientific">Drosophila madeirensis</name>
    <name type="common">Fruit fly</name>
    <dbReference type="NCBI Taxonomy" id="30013"/>
    <lineage>
        <taxon>Eukaryota</taxon>
        <taxon>Metazoa</taxon>
        <taxon>Ecdysozoa</taxon>
        <taxon>Arthropoda</taxon>
        <taxon>Hexapoda</taxon>
        <taxon>Insecta</taxon>
        <taxon>Pterygota</taxon>
        <taxon>Neoptera</taxon>
        <taxon>Endopterygota</taxon>
        <taxon>Diptera</taxon>
        <taxon>Brachycera</taxon>
        <taxon>Muscomorpha</taxon>
        <taxon>Ephydroidea</taxon>
        <taxon>Drosophilidae</taxon>
        <taxon>Drosophila</taxon>
        <taxon>Sophophora</taxon>
    </lineage>
</organism>
<evidence type="ECO:0008006" key="4">
    <source>
        <dbReference type="Google" id="ProtNLM"/>
    </source>
</evidence>
<dbReference type="SUPFAM" id="SSF100895">
    <property type="entry name" value="Kazal-type serine protease inhibitors"/>
    <property type="match status" value="1"/>
</dbReference>
<dbReference type="InterPro" id="IPR036058">
    <property type="entry name" value="Kazal_dom_sf"/>
</dbReference>
<dbReference type="Proteomes" id="UP001500889">
    <property type="component" value="Chromosome O"/>
</dbReference>
<proteinExistence type="predicted"/>
<reference evidence="2 3" key="1">
    <citation type="submission" date="2024-02" db="EMBL/GenBank/DDBJ databases">
        <title>A chromosome-level genome assembly of Drosophila madeirensis, a fruit fly species endemic to Madeira island.</title>
        <authorList>
            <person name="Tomihara K."/>
            <person name="Llopart A."/>
            <person name="Yamamoto D."/>
        </authorList>
    </citation>
    <scope>NUCLEOTIDE SEQUENCE [LARGE SCALE GENOMIC DNA]</scope>
    <source>
        <strain evidence="2 3">RF1</strain>
    </source>
</reference>
<dbReference type="AlphaFoldDB" id="A0AAU9FA08"/>
<dbReference type="EMBL" id="AP029263">
    <property type="protein sequence ID" value="BFF92530.1"/>
    <property type="molecule type" value="Genomic_DNA"/>
</dbReference>
<dbReference type="Gene3D" id="3.30.60.30">
    <property type="match status" value="1"/>
</dbReference>
<feature type="chain" id="PRO_5043953148" description="Kazal-like domain-containing protein" evidence="1">
    <location>
        <begin position="20"/>
        <end position="82"/>
    </location>
</feature>
<keyword evidence="1" id="KW-0732">Signal</keyword>
<evidence type="ECO:0000313" key="3">
    <source>
        <dbReference type="Proteomes" id="UP001500889"/>
    </source>
</evidence>
<keyword evidence="3" id="KW-1185">Reference proteome</keyword>
<evidence type="ECO:0000256" key="1">
    <source>
        <dbReference type="SAM" id="SignalP"/>
    </source>
</evidence>
<accession>A0AAU9FA08</accession>
<evidence type="ECO:0000313" key="2">
    <source>
        <dbReference type="EMBL" id="BFF92530.1"/>
    </source>
</evidence>
<feature type="signal peptide" evidence="1">
    <location>
        <begin position="1"/>
        <end position="19"/>
    </location>
</feature>
<protein>
    <recommendedName>
        <fullName evidence="4">Kazal-like domain-containing protein</fullName>
    </recommendedName>
</protein>